<comment type="caution">
    <text evidence="3">The sequence shown here is derived from an EMBL/GenBank/DDBJ whole genome shotgun (WGS) entry which is preliminary data.</text>
</comment>
<organism evidence="3 4">
    <name type="scientific">Candidatus Woesebacteria bacterium RBG_13_46_13</name>
    <dbReference type="NCBI Taxonomy" id="1802479"/>
    <lineage>
        <taxon>Bacteria</taxon>
        <taxon>Candidatus Woeseibacteriota</taxon>
    </lineage>
</organism>
<keyword evidence="1" id="KW-0175">Coiled coil</keyword>
<evidence type="ECO:0000313" key="3">
    <source>
        <dbReference type="EMBL" id="OGM09590.1"/>
    </source>
</evidence>
<evidence type="ECO:0000256" key="2">
    <source>
        <dbReference type="SAM" id="Phobius"/>
    </source>
</evidence>
<keyword evidence="2" id="KW-0472">Membrane</keyword>
<keyword evidence="2" id="KW-1133">Transmembrane helix</keyword>
<dbReference type="EMBL" id="MGFR01000003">
    <property type="protein sequence ID" value="OGM09590.1"/>
    <property type="molecule type" value="Genomic_DNA"/>
</dbReference>
<sequence>MKKHSKKRMEAGNRFARQVPHNTINVSLANIKIYLASLKEKWVFALSIVLTPGAVAPALIAIALFLYAQSLEGTTRIALEIFEIIFSSVTTAVIVQNLIEAKGNTILSKKSVTSIRYLQSLKYKVKNISDRIKIFNEKDDRNLDEIQNLISNVDKDILNSITDWADINPASVEIVDYFEEMRLKEDSINTLNGELKSLKTQKDQLAKDKTEEIEDLEKEILKKESDISKLQNKVSEQSLSNLSIASGTFPTGPSGPTLSAYIVNPCKRCGKPLSLSDGYDSNPLTQGLCMECKRNV</sequence>
<accession>A0A1F7X3C1</accession>
<dbReference type="Proteomes" id="UP000176778">
    <property type="component" value="Unassembled WGS sequence"/>
</dbReference>
<feature type="coiled-coil region" evidence="1">
    <location>
        <begin position="181"/>
        <end position="233"/>
    </location>
</feature>
<reference evidence="3 4" key="1">
    <citation type="journal article" date="2016" name="Nat. Commun.">
        <title>Thousands of microbial genomes shed light on interconnected biogeochemical processes in an aquifer system.</title>
        <authorList>
            <person name="Anantharaman K."/>
            <person name="Brown C.T."/>
            <person name="Hug L.A."/>
            <person name="Sharon I."/>
            <person name="Castelle C.J."/>
            <person name="Probst A.J."/>
            <person name="Thomas B.C."/>
            <person name="Singh A."/>
            <person name="Wilkins M.J."/>
            <person name="Karaoz U."/>
            <person name="Brodie E.L."/>
            <person name="Williams K.H."/>
            <person name="Hubbard S.S."/>
            <person name="Banfield J.F."/>
        </authorList>
    </citation>
    <scope>NUCLEOTIDE SEQUENCE [LARGE SCALE GENOMIC DNA]</scope>
</reference>
<dbReference type="STRING" id="1802479.A2Y68_03055"/>
<feature type="transmembrane region" description="Helical" evidence="2">
    <location>
        <begin position="42"/>
        <end position="65"/>
    </location>
</feature>
<gene>
    <name evidence="3" type="ORF">A2Y68_03055</name>
</gene>
<keyword evidence="2" id="KW-0812">Transmembrane</keyword>
<protein>
    <submittedName>
        <fullName evidence="3">Uncharacterized protein</fullName>
    </submittedName>
</protein>
<evidence type="ECO:0000313" key="4">
    <source>
        <dbReference type="Proteomes" id="UP000176778"/>
    </source>
</evidence>
<feature type="transmembrane region" description="Helical" evidence="2">
    <location>
        <begin position="77"/>
        <end position="99"/>
    </location>
</feature>
<name>A0A1F7X3C1_9BACT</name>
<proteinExistence type="predicted"/>
<evidence type="ECO:0000256" key="1">
    <source>
        <dbReference type="SAM" id="Coils"/>
    </source>
</evidence>
<dbReference type="AlphaFoldDB" id="A0A1F7X3C1"/>